<dbReference type="EMBL" id="MGIT01000001">
    <property type="protein sequence ID" value="OGM93279.1"/>
    <property type="molecule type" value="Genomic_DNA"/>
</dbReference>
<feature type="domain" description="Peptidase S74" evidence="1">
    <location>
        <begin position="351"/>
        <end position="445"/>
    </location>
</feature>
<dbReference type="AlphaFoldDB" id="A0A1F8DYX3"/>
<proteinExistence type="predicted"/>
<dbReference type="InterPro" id="IPR011049">
    <property type="entry name" value="Serralysin-like_metalloprot_C"/>
</dbReference>
<dbReference type="PROSITE" id="PS51688">
    <property type="entry name" value="ICA"/>
    <property type="match status" value="1"/>
</dbReference>
<comment type="caution">
    <text evidence="2">The sequence shown here is derived from an EMBL/GenBank/DDBJ whole genome shotgun (WGS) entry which is preliminary data.</text>
</comment>
<accession>A0A1F8DYX3</accession>
<gene>
    <name evidence="2" type="ORF">A2372_02675</name>
</gene>
<name>A0A1F8DYX3_9BACT</name>
<protein>
    <recommendedName>
        <fullName evidence="1">Peptidase S74 domain-containing protein</fullName>
    </recommendedName>
</protein>
<dbReference type="Gene3D" id="2.150.10.10">
    <property type="entry name" value="Serralysin-like metalloprotease, C-terminal"/>
    <property type="match status" value="1"/>
</dbReference>
<dbReference type="Proteomes" id="UP000176422">
    <property type="component" value="Unassembled WGS sequence"/>
</dbReference>
<evidence type="ECO:0000313" key="2">
    <source>
        <dbReference type="EMBL" id="OGM93279.1"/>
    </source>
</evidence>
<sequence length="450" mass="45651">MNTNIKLGLQLFAIATLSIAIALVAREGLAWTSPSISPPGGSGVLKVDGGNIGIGTASPDSNYKITTSGGGIKAENSSASQPAGYFSNAGGGPAITANTGGITLGGVNRTSWPAGTVTSVATNNGLTGGTITTSGTIGLNTASLSAGSASTGKVYWDGSKLVSGTDQTGGGGGITGSGTNGYIPKWTSSSALGSSVIQESSGIVVWGDIDTQGSAYKYKGTDVITAKPSSNNYFFGNSGNFTMTGSQNIAGGGNALYANTTGNFNTAHGYRALFSNTTGSYNTAYGNGTLFSNTTGTLNTAIGGNTGMSSGVLTNTTAIGYGATVNASNEVRIGNTAVTKIGGQVGWSIGSDIRLKHDIKDSNLGLEFINKLRPVSYKLNNGDGGINYGFIAQEVESAVGVPTNIVSTDDTPEKMKTMRYNDLIAPLVKAVQEQQKQIQGLEAQVEMLKK</sequence>
<reference evidence="2 3" key="1">
    <citation type="journal article" date="2016" name="Nat. Commun.">
        <title>Thousands of microbial genomes shed light on interconnected biogeochemical processes in an aquifer system.</title>
        <authorList>
            <person name="Anantharaman K."/>
            <person name="Brown C.T."/>
            <person name="Hug L.A."/>
            <person name="Sharon I."/>
            <person name="Castelle C.J."/>
            <person name="Probst A.J."/>
            <person name="Thomas B.C."/>
            <person name="Singh A."/>
            <person name="Wilkins M.J."/>
            <person name="Karaoz U."/>
            <person name="Brodie E.L."/>
            <person name="Williams K.H."/>
            <person name="Hubbard S.S."/>
            <person name="Banfield J.F."/>
        </authorList>
    </citation>
    <scope>NUCLEOTIDE SEQUENCE [LARGE SCALE GENOMIC DNA]</scope>
</reference>
<evidence type="ECO:0000313" key="3">
    <source>
        <dbReference type="Proteomes" id="UP000176422"/>
    </source>
</evidence>
<organism evidence="2 3">
    <name type="scientific">Candidatus Wolfebacteria bacterium RIFOXYB1_FULL_54_12</name>
    <dbReference type="NCBI Taxonomy" id="1802559"/>
    <lineage>
        <taxon>Bacteria</taxon>
        <taxon>Candidatus Wolfeibacteriota</taxon>
    </lineage>
</organism>
<dbReference type="InterPro" id="IPR030392">
    <property type="entry name" value="S74_ICA"/>
</dbReference>
<evidence type="ECO:0000259" key="1">
    <source>
        <dbReference type="PROSITE" id="PS51688"/>
    </source>
</evidence>
<dbReference type="Pfam" id="PF13884">
    <property type="entry name" value="Peptidase_S74"/>
    <property type="match status" value="1"/>
</dbReference>